<dbReference type="GO" id="GO:0005737">
    <property type="term" value="C:cytoplasm"/>
    <property type="evidence" value="ECO:0007669"/>
    <property type="project" value="InterPro"/>
</dbReference>
<evidence type="ECO:0000256" key="3">
    <source>
        <dbReference type="ARBA" id="ARBA00022729"/>
    </source>
</evidence>
<evidence type="ECO:0000313" key="10">
    <source>
        <dbReference type="Proteomes" id="UP000811899"/>
    </source>
</evidence>
<dbReference type="InterPro" id="IPR031325">
    <property type="entry name" value="RHS_repeat"/>
</dbReference>
<feature type="signal peptide" evidence="7">
    <location>
        <begin position="1"/>
        <end position="32"/>
    </location>
</feature>
<feature type="chain" id="PRO_5043610476" description="PI-PLC Y-box domain-containing protein" evidence="7">
    <location>
        <begin position="33"/>
        <end position="1983"/>
    </location>
</feature>
<dbReference type="InterPro" id="IPR050708">
    <property type="entry name" value="T6SS_VgrG/RHS"/>
</dbReference>
<protein>
    <recommendedName>
        <fullName evidence="8">PI-PLC Y-box domain-containing protein</fullName>
    </recommendedName>
</protein>
<dbReference type="InterPro" id="IPR006530">
    <property type="entry name" value="YD"/>
</dbReference>
<keyword evidence="3 7" id="KW-0732">Signal</keyword>
<gene>
    <name evidence="9" type="ORF">KI809_11295</name>
</gene>
<dbReference type="GO" id="GO:0006629">
    <property type="term" value="P:lipid metabolic process"/>
    <property type="evidence" value="ECO:0007669"/>
    <property type="project" value="InterPro"/>
</dbReference>
<keyword evidence="10" id="KW-1185">Reference proteome</keyword>
<feature type="region of interest" description="Disordered" evidence="6">
    <location>
        <begin position="1767"/>
        <end position="1814"/>
    </location>
</feature>
<dbReference type="Pfam" id="PF03534">
    <property type="entry name" value="SpvB"/>
    <property type="match status" value="1"/>
</dbReference>
<dbReference type="Pfam" id="PF13517">
    <property type="entry name" value="FG-GAP_3"/>
    <property type="match status" value="1"/>
</dbReference>
<dbReference type="InterPro" id="IPR003284">
    <property type="entry name" value="Sal_SpvB"/>
</dbReference>
<evidence type="ECO:0000256" key="5">
    <source>
        <dbReference type="ARBA" id="ARBA00023026"/>
    </source>
</evidence>
<reference evidence="9 10" key="1">
    <citation type="submission" date="2021-05" db="EMBL/GenBank/DDBJ databases">
        <title>The draft genome of Geobacter pelophilus DSM 12255.</title>
        <authorList>
            <person name="Xu Z."/>
            <person name="Masuda Y."/>
            <person name="Itoh H."/>
            <person name="Senoo K."/>
        </authorList>
    </citation>
    <scope>NUCLEOTIDE SEQUENCE [LARGE SCALE GENOMIC DNA]</scope>
    <source>
        <strain evidence="9 10">DSM 12255</strain>
    </source>
</reference>
<dbReference type="InterPro" id="IPR022045">
    <property type="entry name" value="TcdB_toxin_mid/N"/>
</dbReference>
<feature type="compositionally biased region" description="Polar residues" evidence="6">
    <location>
        <begin position="1781"/>
        <end position="1810"/>
    </location>
</feature>
<dbReference type="GO" id="GO:0004435">
    <property type="term" value="F:phosphatidylinositol-4,5-bisphosphate phospholipase C activity"/>
    <property type="evidence" value="ECO:0007669"/>
    <property type="project" value="InterPro"/>
</dbReference>
<evidence type="ECO:0000256" key="1">
    <source>
        <dbReference type="ARBA" id="ARBA00004613"/>
    </source>
</evidence>
<evidence type="ECO:0000256" key="6">
    <source>
        <dbReference type="SAM" id="MobiDB-lite"/>
    </source>
</evidence>
<dbReference type="InterPro" id="IPR056823">
    <property type="entry name" value="TEN-like_YD-shell"/>
</dbReference>
<dbReference type="GO" id="GO:0005576">
    <property type="term" value="C:extracellular region"/>
    <property type="evidence" value="ECO:0007669"/>
    <property type="project" value="UniProtKB-SubCell"/>
</dbReference>
<dbReference type="RefSeq" id="WP_214171660.1">
    <property type="nucleotide sequence ID" value="NZ_JAHCVJ010000004.1"/>
</dbReference>
<dbReference type="InterPro" id="IPR028994">
    <property type="entry name" value="Integrin_alpha_N"/>
</dbReference>
<evidence type="ECO:0000256" key="7">
    <source>
        <dbReference type="SAM" id="SignalP"/>
    </source>
</evidence>
<keyword evidence="5" id="KW-0843">Virulence</keyword>
<dbReference type="Pfam" id="PF12256">
    <property type="entry name" value="TcdB_toxin_midN"/>
    <property type="match status" value="1"/>
</dbReference>
<dbReference type="InterPro" id="IPR013517">
    <property type="entry name" value="FG-GAP"/>
</dbReference>
<organism evidence="9 10">
    <name type="scientific">Geoanaerobacter pelophilus</name>
    <dbReference type="NCBI Taxonomy" id="60036"/>
    <lineage>
        <taxon>Bacteria</taxon>
        <taxon>Pseudomonadati</taxon>
        <taxon>Thermodesulfobacteriota</taxon>
        <taxon>Desulfuromonadia</taxon>
        <taxon>Geobacterales</taxon>
        <taxon>Geobacteraceae</taxon>
        <taxon>Geoanaerobacter</taxon>
    </lineage>
</organism>
<dbReference type="PROSITE" id="PS50008">
    <property type="entry name" value="PIPLC_Y_DOMAIN"/>
    <property type="match status" value="1"/>
</dbReference>
<accession>A0AAW4LCI3</accession>
<dbReference type="InterPro" id="IPR022385">
    <property type="entry name" value="Rhs_assc_core"/>
</dbReference>
<comment type="subcellular location">
    <subcellularLocation>
        <location evidence="1">Secreted</location>
    </subcellularLocation>
</comment>
<evidence type="ECO:0000259" key="8">
    <source>
        <dbReference type="PROSITE" id="PS50008"/>
    </source>
</evidence>
<proteinExistence type="predicted"/>
<dbReference type="PANTHER" id="PTHR32305">
    <property type="match status" value="1"/>
</dbReference>
<dbReference type="PANTHER" id="PTHR32305:SF15">
    <property type="entry name" value="PROTEIN RHSA-RELATED"/>
    <property type="match status" value="1"/>
</dbReference>
<dbReference type="InterPro" id="IPR001711">
    <property type="entry name" value="PLipase_C_Pinositol-sp_Y"/>
</dbReference>
<dbReference type="GO" id="GO:0035556">
    <property type="term" value="P:intracellular signal transduction"/>
    <property type="evidence" value="ECO:0007669"/>
    <property type="project" value="InterPro"/>
</dbReference>
<feature type="domain" description="PI-PLC Y-box" evidence="8">
    <location>
        <begin position="1426"/>
        <end position="1488"/>
    </location>
</feature>
<dbReference type="Pfam" id="PF05593">
    <property type="entry name" value="RHS_repeat"/>
    <property type="match status" value="1"/>
</dbReference>
<comment type="caution">
    <text evidence="9">The sequence shown here is derived from an EMBL/GenBank/DDBJ whole genome shotgun (WGS) entry which is preliminary data.</text>
</comment>
<evidence type="ECO:0000313" key="9">
    <source>
        <dbReference type="EMBL" id="MBT0664886.1"/>
    </source>
</evidence>
<dbReference type="Pfam" id="PF25023">
    <property type="entry name" value="TEN_YD-shell"/>
    <property type="match status" value="1"/>
</dbReference>
<evidence type="ECO:0000256" key="2">
    <source>
        <dbReference type="ARBA" id="ARBA00022525"/>
    </source>
</evidence>
<keyword evidence="2" id="KW-0964">Secreted</keyword>
<dbReference type="Proteomes" id="UP000811899">
    <property type="component" value="Unassembled WGS sequence"/>
</dbReference>
<sequence>MFLSHSAGNSLKYVILSLSLLLVLLFGAIAHAEGTDTSEGAETPLPDLFTGTLNYRIPIDVPPGRKGMTPSVVLSYRSTNGNGWIGVGWDLELGAIERNTKGGINYSGNEYVLREAEGGTELVYAGVGEEYRAKIEGRFSRIVRISNDISAAGPYWEAIDKKGTRYRFGFHKGSSRQYVNEPNVMDMDFRWYLDRIVDANDNYIDFDYVKYGNQIYLEKIHYTGNTTTGLLPTNTVIFILEDQDRYDALTSYTTLYPRAQNAALYAVTIKKRLKAIVVKANNDTEFVKKYELGYTDATAPGSQYSPLTGMSLLRSITEYGSDGTAHKPPITFTYNEPQAWTIPTPAVNLSLLSSAKKANAYCLSGQFAATNDVVCSTSGNDDGWDLKSVVYKNTLTNWTAARPSSPVILGEQCFSGDFKGDGKTVIACNTDPKGASNTWVMASIGETSVDTWKNESWANGPTPGVSRQCFPGDYNGDGKTDLACFIPDGYQTAWQLALSTGSGWSTSKQPWTDYGTPLSNCLTGDFTGDGKTEIACNQSGTSKWDVYRNDPYRGWVGAPWDGGATMTIPPLNQKPDYYPIGAYCRAGDFNGDAKTDIACYIESKWKVLLSTGNSWDTTSFTAGGPAPTVPVYDHCLTGNFNGDDKTDIACYVSSKWEIGASTGNGWMTLPWDGSGPASGSVGQQCFPVDYTGDGKTDILCLDGANWLNSHAGSEPTDLLTRINNGIGGATSFKYKPSTDLPFVKLLLAEVSVNDGNGTNSPVASTNYVYAGGYYHSGAKEFRGFNHVTVTGPAGADGEQTVTDTWFHQGNNTAVGADDPKAAIGFMKGKPYLTRVSDSQGNIYSEIETTYTTYRSGPYNFSPATRVESFNCDGQARGLCKGDRSARYTRTDFFYDDYLTPEHNDYGNITREDHYGDVENPGNVLLNKTIVREFAENTDDATRSWLVGFPASETVYQGIGSSDVNLIRKTDFYYDSYKKMPEKGNLVRVERWLKGETALKSKTMAYDSYGNQTRYCDENKPNCGIGEYSETVYDNQTDQTFPVSVISPLVKVGGEKLTSSYTYYGVNATGTKGRFGQQASVTDANGQATTTEYDIFGRKKRETRPDGYWTDNDYNSFGTVGFQHIYTYDQLGMGSRSYFDGLGRTIMVRKSGPDNKVIVTTTEYDARGKVKKVSLPYFEDDRAAAVYRSYHYDPIGRVTQVDNPDNTNVRYCYNGLSTVIIDENNHGRRETRDILGRLAKVEEYTGDMPACGASLGAPYATTDYGYDVLGNLTSVTVDASKPGEPTNKKVTSIEYDTLGRKKKMTDPDMGIWEYDYYGDGTLKAMIDANHKTNRQAITFDIDYLNRVTAKHYPADSAMTSVTYGYDGEGTDSANPKGRLTSMTDASGKTVYHYDVVGRGTKTVRTVGGHDYRIVKDYEGAGRLHNILYPDDELVHYEYDNAGNLWKAGSYAEFKDYNALGQPMKINYGNGAATGNGVVTDYTYHPGNYRLATLKTRNGQAILIDREYLYDLKGNVTEIADKVSDVNPLITDSVSYTLDPARAHAVLSTSTGRMYKYDANGNMETDGFRTLTYTPDNMPISVTSYGSTISFVYDGNGKRVKKTVGASSRIYIDNLHECATSDGCGNYIFANNTRIAFHTGVKTYFYHPDHLGSTSIVTDAAGNQVESVHYDPFGETVQDNGTEKVLHKFTGQEQDYEVGLYNYGARLYDPEIGRFITPDSIVPDYTNPQSLNRYAYVRNNPMKFVDPTGHFEWQFSFSSILDFFTGESSVSYRSGNPPPNPEASFSSGSNNRQTQITYGNFPTQNNTDTASNDYGAKGQMSFEEPPLVCWEQNVGGNAGTNAEGTNSNDGAWTFSVGVSGTLGGQIFPTFPGLYGGGGVNVGVIPSTGQAFMQFQANGMTGAGYFAGIGVSGMVGRTTGNMPIYSVDRALHVEGNAGWGPSAGYSVDRNSGSISAGKGLRGGVGYGVMLGGGISQALTIATPSLW</sequence>
<keyword evidence="4" id="KW-0677">Repeat</keyword>
<dbReference type="NCBIfam" id="TIGR03696">
    <property type="entry name" value="Rhs_assc_core"/>
    <property type="match status" value="1"/>
</dbReference>
<name>A0AAW4LCI3_9BACT</name>
<dbReference type="EMBL" id="JAHCVJ010000004">
    <property type="protein sequence ID" value="MBT0664886.1"/>
    <property type="molecule type" value="Genomic_DNA"/>
</dbReference>
<dbReference type="Gene3D" id="2.40.128.340">
    <property type="match status" value="1"/>
</dbReference>
<dbReference type="NCBIfam" id="TIGR01643">
    <property type="entry name" value="YD_repeat_2x"/>
    <property type="match status" value="1"/>
</dbReference>
<dbReference type="Gene3D" id="2.180.10.10">
    <property type="entry name" value="RHS repeat-associated core"/>
    <property type="match status" value="2"/>
</dbReference>
<dbReference type="SUPFAM" id="SSF69318">
    <property type="entry name" value="Integrin alpha N-terminal domain"/>
    <property type="match status" value="1"/>
</dbReference>
<evidence type="ECO:0000256" key="4">
    <source>
        <dbReference type="ARBA" id="ARBA00022737"/>
    </source>
</evidence>